<dbReference type="PANTHER" id="PTHR33048:SF131">
    <property type="entry name" value="INTEGRAL MEMBRANE PROTEIN"/>
    <property type="match status" value="1"/>
</dbReference>
<sequence>MSSGSQLVTFGGFQVDISQFDFQDHSSRVITVKAWSIVFCCLVFLTVALRIFARVKYVHRVFVDDVLIVLAAVFTIALGAMSIVATNHGLGQHVWRLPLATLFDTLKSFILDLFICQVLYAFAIALTKIAIIASYLRFIPNKSFHIAMYITLFPIVGLWITGVFVTLFQCRPLQAAWNFTINRTCIDYVSYLYASSTVNVITDIALCVLPLPYFWKLDMTVKQRAILCVLLAGGASACIVGIIRIGFLHQLKVFDTTCKKPPLLANLIIQFIEASLVLLGAS</sequence>
<dbReference type="Pfam" id="PF20684">
    <property type="entry name" value="Fung_rhodopsin"/>
    <property type="match status" value="1"/>
</dbReference>
<evidence type="ECO:0000259" key="7">
    <source>
        <dbReference type="Pfam" id="PF20684"/>
    </source>
</evidence>
<feature type="transmembrane region" description="Helical" evidence="6">
    <location>
        <begin position="225"/>
        <end position="243"/>
    </location>
</feature>
<organism evidence="8 9">
    <name type="scientific">Curvularia clavata</name>
    <dbReference type="NCBI Taxonomy" id="95742"/>
    <lineage>
        <taxon>Eukaryota</taxon>
        <taxon>Fungi</taxon>
        <taxon>Dikarya</taxon>
        <taxon>Ascomycota</taxon>
        <taxon>Pezizomycotina</taxon>
        <taxon>Dothideomycetes</taxon>
        <taxon>Pleosporomycetidae</taxon>
        <taxon>Pleosporales</taxon>
        <taxon>Pleosporineae</taxon>
        <taxon>Pleosporaceae</taxon>
        <taxon>Curvularia</taxon>
    </lineage>
</organism>
<dbReference type="PANTHER" id="PTHR33048">
    <property type="entry name" value="PTH11-LIKE INTEGRAL MEMBRANE PROTEIN (AFU_ORTHOLOGUE AFUA_5G11245)"/>
    <property type="match status" value="1"/>
</dbReference>
<keyword evidence="2 6" id="KW-0812">Transmembrane</keyword>
<comment type="similarity">
    <text evidence="5">Belongs to the SAT4 family.</text>
</comment>
<feature type="transmembrane region" description="Helical" evidence="6">
    <location>
        <begin position="146"/>
        <end position="168"/>
    </location>
</feature>
<name>A0A9Q9DR99_CURCL</name>
<feature type="transmembrane region" description="Helical" evidence="6">
    <location>
        <begin position="65"/>
        <end position="89"/>
    </location>
</feature>
<evidence type="ECO:0000256" key="3">
    <source>
        <dbReference type="ARBA" id="ARBA00022989"/>
    </source>
</evidence>
<feature type="transmembrane region" description="Helical" evidence="6">
    <location>
        <begin position="188"/>
        <end position="213"/>
    </location>
</feature>
<accession>A0A9Q9DR99</accession>
<evidence type="ECO:0000313" key="8">
    <source>
        <dbReference type="EMBL" id="USP75186.1"/>
    </source>
</evidence>
<keyword evidence="4 6" id="KW-0472">Membrane</keyword>
<protein>
    <recommendedName>
        <fullName evidence="7">Rhodopsin domain-containing protein</fullName>
    </recommendedName>
</protein>
<feature type="transmembrane region" description="Helical" evidence="6">
    <location>
        <begin position="109"/>
        <end position="134"/>
    </location>
</feature>
<dbReference type="InterPro" id="IPR052337">
    <property type="entry name" value="SAT4-like"/>
</dbReference>
<feature type="transmembrane region" description="Helical" evidence="6">
    <location>
        <begin position="263"/>
        <end position="281"/>
    </location>
</feature>
<dbReference type="VEuPathDB" id="FungiDB:yc1106_02460"/>
<feature type="transmembrane region" description="Helical" evidence="6">
    <location>
        <begin position="34"/>
        <end position="53"/>
    </location>
</feature>
<reference evidence="8" key="1">
    <citation type="submission" date="2021-12" db="EMBL/GenBank/DDBJ databases">
        <title>Curvularia clavata genome.</title>
        <authorList>
            <person name="Cao Y."/>
        </authorList>
    </citation>
    <scope>NUCLEOTIDE SEQUENCE</scope>
    <source>
        <strain evidence="8">Yc1106</strain>
    </source>
</reference>
<dbReference type="OrthoDB" id="5278984at2759"/>
<dbReference type="InterPro" id="IPR049326">
    <property type="entry name" value="Rhodopsin_dom_fungi"/>
</dbReference>
<keyword evidence="9" id="KW-1185">Reference proteome</keyword>
<comment type="subcellular location">
    <subcellularLocation>
        <location evidence="1">Membrane</location>
        <topology evidence="1">Multi-pass membrane protein</topology>
    </subcellularLocation>
</comment>
<dbReference type="AlphaFoldDB" id="A0A9Q9DR99"/>
<feature type="domain" description="Rhodopsin" evidence="7">
    <location>
        <begin position="49"/>
        <end position="275"/>
    </location>
</feature>
<evidence type="ECO:0000313" key="9">
    <source>
        <dbReference type="Proteomes" id="UP001056012"/>
    </source>
</evidence>
<proteinExistence type="inferred from homology"/>
<evidence type="ECO:0000256" key="1">
    <source>
        <dbReference type="ARBA" id="ARBA00004141"/>
    </source>
</evidence>
<dbReference type="GO" id="GO:0016020">
    <property type="term" value="C:membrane"/>
    <property type="evidence" value="ECO:0007669"/>
    <property type="project" value="UniProtKB-SubCell"/>
</dbReference>
<dbReference type="Proteomes" id="UP001056012">
    <property type="component" value="Chromosome 2"/>
</dbReference>
<dbReference type="EMBL" id="CP089275">
    <property type="protein sequence ID" value="USP75186.1"/>
    <property type="molecule type" value="Genomic_DNA"/>
</dbReference>
<evidence type="ECO:0000256" key="4">
    <source>
        <dbReference type="ARBA" id="ARBA00023136"/>
    </source>
</evidence>
<gene>
    <name evidence="8" type="ORF">yc1106_02460</name>
</gene>
<evidence type="ECO:0000256" key="2">
    <source>
        <dbReference type="ARBA" id="ARBA00022692"/>
    </source>
</evidence>
<evidence type="ECO:0000256" key="6">
    <source>
        <dbReference type="SAM" id="Phobius"/>
    </source>
</evidence>
<keyword evidence="3 6" id="KW-1133">Transmembrane helix</keyword>
<evidence type="ECO:0000256" key="5">
    <source>
        <dbReference type="ARBA" id="ARBA00038359"/>
    </source>
</evidence>